<proteinExistence type="predicted"/>
<sequence>MTVRRICFKKIDKIIADINKYKIDPSFSEEVEKRDLRSVPIRLTDNKLLEIFSTLIAFSGQAKSDRVREVLDTGIFRKMFARFDVAQVALMNPCDLVDMYWDKVSPIRYQTKIFQIVMFARRIRKNRVTL</sequence>
<protein>
    <submittedName>
        <fullName evidence="1">Uncharacterized protein</fullName>
    </submittedName>
</protein>
<dbReference type="Proteomes" id="UP001501725">
    <property type="component" value="Unassembled WGS sequence"/>
</dbReference>
<dbReference type="RefSeq" id="WP_345258538.1">
    <property type="nucleotide sequence ID" value="NZ_BAABGY010000026.1"/>
</dbReference>
<keyword evidence="2" id="KW-1185">Reference proteome</keyword>
<evidence type="ECO:0000313" key="2">
    <source>
        <dbReference type="Proteomes" id="UP001501725"/>
    </source>
</evidence>
<organism evidence="1 2">
    <name type="scientific">Flaviaesturariibacter amylovorans</name>
    <dbReference type="NCBI Taxonomy" id="1084520"/>
    <lineage>
        <taxon>Bacteria</taxon>
        <taxon>Pseudomonadati</taxon>
        <taxon>Bacteroidota</taxon>
        <taxon>Chitinophagia</taxon>
        <taxon>Chitinophagales</taxon>
        <taxon>Chitinophagaceae</taxon>
        <taxon>Flaviaestuariibacter</taxon>
    </lineage>
</organism>
<dbReference type="EMBL" id="BAABGY010000026">
    <property type="protein sequence ID" value="GAA4345352.1"/>
    <property type="molecule type" value="Genomic_DNA"/>
</dbReference>
<gene>
    <name evidence="1" type="ORF">GCM10023184_47210</name>
</gene>
<accession>A0ABP8HVJ6</accession>
<name>A0ABP8HVJ6_9BACT</name>
<comment type="caution">
    <text evidence="1">The sequence shown here is derived from an EMBL/GenBank/DDBJ whole genome shotgun (WGS) entry which is preliminary data.</text>
</comment>
<evidence type="ECO:0000313" key="1">
    <source>
        <dbReference type="EMBL" id="GAA4345352.1"/>
    </source>
</evidence>
<reference evidence="2" key="1">
    <citation type="journal article" date="2019" name="Int. J. Syst. Evol. Microbiol.">
        <title>The Global Catalogue of Microorganisms (GCM) 10K type strain sequencing project: providing services to taxonomists for standard genome sequencing and annotation.</title>
        <authorList>
            <consortium name="The Broad Institute Genomics Platform"/>
            <consortium name="The Broad Institute Genome Sequencing Center for Infectious Disease"/>
            <person name="Wu L."/>
            <person name="Ma J."/>
        </authorList>
    </citation>
    <scope>NUCLEOTIDE SEQUENCE [LARGE SCALE GENOMIC DNA]</scope>
    <source>
        <strain evidence="2">JCM 17919</strain>
    </source>
</reference>